<gene>
    <name evidence="3" type="ORF">HJG54_07905</name>
</gene>
<evidence type="ECO:0000256" key="1">
    <source>
        <dbReference type="SAM" id="MobiDB-lite"/>
    </source>
</evidence>
<feature type="chain" id="PRO_5041686954" evidence="2">
    <location>
        <begin position="24"/>
        <end position="406"/>
    </location>
</feature>
<feature type="compositionally biased region" description="Pro residues" evidence="1">
    <location>
        <begin position="143"/>
        <end position="162"/>
    </location>
</feature>
<name>A0AA97AF49_9CYAN</name>
<evidence type="ECO:0000313" key="3">
    <source>
        <dbReference type="EMBL" id="WNZ22785.1"/>
    </source>
</evidence>
<dbReference type="AlphaFoldDB" id="A0AA97AF49"/>
<sequence>MNKALICLAGLAAMLSQTPAVLANPNPTNWNAAVNQTAPDRQSDLQFNPAVSTAPASPTREFQPDQLKIPAHAVDVPVGAADQKPVELPPPPLPSPSSAAPLPPPPSFGNAHEPPSAPSAPSPTQFATPIPTDLGVDFGLTQPAPPQPYQPLTPHPVQPPSPLVRRGSRAASPPSPPLPSTKQPAEFTLSDLFTGDSDSLVAVTVGNAEGTRTPDGKSTDGFYGHSDPGNGVWNLGTFSYQHGAASPQEADAKQLKRLKKQAQVIQEKAATRGMKLTLEETLNAIDLANQAPKAVLDTDGYIEWLAEAHRMGKQGADAILWARVQSFFDPQTQRWNAPGLGNTPERITRDQQRRMLAITRALEAQDYQIAADARLRPQPVSFRLPKWNFASRVVDQIATLFNFLGG</sequence>
<feature type="compositionally biased region" description="Pro residues" evidence="1">
    <location>
        <begin position="87"/>
        <end position="107"/>
    </location>
</feature>
<evidence type="ECO:0000256" key="2">
    <source>
        <dbReference type="SAM" id="SignalP"/>
    </source>
</evidence>
<feature type="region of interest" description="Disordered" evidence="1">
    <location>
        <begin position="82"/>
        <end position="184"/>
    </location>
</feature>
<organism evidence="3">
    <name type="scientific">Leptolyngbya sp. NK1-12</name>
    <dbReference type="NCBI Taxonomy" id="2547451"/>
    <lineage>
        <taxon>Bacteria</taxon>
        <taxon>Bacillati</taxon>
        <taxon>Cyanobacteriota</taxon>
        <taxon>Cyanophyceae</taxon>
        <taxon>Leptolyngbyales</taxon>
        <taxon>Leptolyngbyaceae</taxon>
        <taxon>Leptolyngbya group</taxon>
        <taxon>Leptolyngbya</taxon>
    </lineage>
</organism>
<proteinExistence type="predicted"/>
<dbReference type="EMBL" id="CP053586">
    <property type="protein sequence ID" value="WNZ22785.1"/>
    <property type="molecule type" value="Genomic_DNA"/>
</dbReference>
<accession>A0AA97AF49</accession>
<reference evidence="3" key="1">
    <citation type="submission" date="2020-05" db="EMBL/GenBank/DDBJ databases">
        <authorList>
            <person name="Zhu T."/>
            <person name="Keshari N."/>
            <person name="Lu X."/>
        </authorList>
    </citation>
    <scope>NUCLEOTIDE SEQUENCE</scope>
    <source>
        <strain evidence="3">NK1-12</strain>
    </source>
</reference>
<dbReference type="RefSeq" id="WP_316434329.1">
    <property type="nucleotide sequence ID" value="NZ_CP053586.1"/>
</dbReference>
<keyword evidence="2" id="KW-0732">Signal</keyword>
<feature type="signal peptide" evidence="2">
    <location>
        <begin position="1"/>
        <end position="23"/>
    </location>
</feature>
<protein>
    <submittedName>
        <fullName evidence="3">Uncharacterized protein</fullName>
    </submittedName>
</protein>